<organism evidence="3">
    <name type="scientific">Ostreococcus tauri</name>
    <name type="common">Marine green alga</name>
    <dbReference type="NCBI Taxonomy" id="70448"/>
    <lineage>
        <taxon>Eukaryota</taxon>
        <taxon>Viridiplantae</taxon>
        <taxon>Chlorophyta</taxon>
        <taxon>Mamiellophyceae</taxon>
        <taxon>Mamiellales</taxon>
        <taxon>Bathycoccaceae</taxon>
        <taxon>Ostreococcus</taxon>
    </lineage>
</organism>
<reference evidence="3" key="1">
    <citation type="submission" date="2017-04" db="EMBL/GenBank/DDBJ databases">
        <title>Population genomics of picophytoplankton unveils novel chromosome hypervariability.</title>
        <authorList>
            <consortium name="DOE Joint Genome Institute"/>
            <person name="Blanc-Mathieu R."/>
            <person name="Krasovec M."/>
            <person name="Hebrard M."/>
            <person name="Yau S."/>
            <person name="Desgranges E."/>
            <person name="Martin J."/>
            <person name="Schackwitz W."/>
            <person name="Kuo A."/>
            <person name="Salin G."/>
            <person name="Donnadieu C."/>
            <person name="Desdevises Y."/>
            <person name="Sanchez-Ferandin S."/>
            <person name="Moreau H."/>
            <person name="Rivals E."/>
            <person name="Grigoriev I.V."/>
            <person name="Grimsley N."/>
            <person name="Eyre-Walker A."/>
            <person name="Piganeau G."/>
        </authorList>
    </citation>
    <scope>NUCLEOTIDE SEQUENCE [LARGE SCALE GENOMIC DNA]</scope>
    <source>
        <strain evidence="3">RCC 1115</strain>
    </source>
</reference>
<dbReference type="EMBL" id="KZ155771">
    <property type="protein sequence ID" value="OUS49523.1"/>
    <property type="molecule type" value="Genomic_DNA"/>
</dbReference>
<dbReference type="Pfam" id="PF01833">
    <property type="entry name" value="TIG"/>
    <property type="match status" value="1"/>
</dbReference>
<dbReference type="InterPro" id="IPR011050">
    <property type="entry name" value="Pectin_lyase_fold/virulence"/>
</dbReference>
<evidence type="ECO:0000259" key="2">
    <source>
        <dbReference type="Pfam" id="PF01833"/>
    </source>
</evidence>
<dbReference type="Gene3D" id="2.60.40.10">
    <property type="entry name" value="Immunoglobulins"/>
    <property type="match status" value="2"/>
</dbReference>
<dbReference type="InterPro" id="IPR014756">
    <property type="entry name" value="Ig_E-set"/>
</dbReference>
<dbReference type="Proteomes" id="UP000195557">
    <property type="component" value="Unassembled WGS sequence"/>
</dbReference>
<evidence type="ECO:0000313" key="3">
    <source>
        <dbReference type="EMBL" id="OUS49523.1"/>
    </source>
</evidence>
<dbReference type="CDD" id="cd00102">
    <property type="entry name" value="IPT"/>
    <property type="match status" value="2"/>
</dbReference>
<dbReference type="Gene3D" id="2.160.20.10">
    <property type="entry name" value="Single-stranded right-handed beta-helix, Pectin lyase-like"/>
    <property type="match status" value="1"/>
</dbReference>
<dbReference type="SUPFAM" id="SSF81296">
    <property type="entry name" value="E set domains"/>
    <property type="match status" value="1"/>
</dbReference>
<sequence>MTNTRAAGRVSRRRASSTTTARWRSTAAMTLAMTLWMPCVVVSGQRNQAMRPPTVNWLHPPKGHTKGGTTLGIYGSGFANSPRLKVRFASVSEITEVQATWVSKSMITVVTPERAAAGIAGITVSNDGETYSAMPNVYIKGSGTYEAYEFDDSKPGYYGGADNANNYREIWVASNTSGPYIGGTRVRLDAVGLDLGGNTLGASDVYRGPTDASTHFPTSRKVYGTFYPGSKLTVSVKCDIDLNGDGSIASSGESFTKMVTPTWLSYIALEFETPNMDVPVGVDGSTPHVPDTTCKIYVSNDGTNYDSTYASFTYSDPLPTVSSIYTTQSSVWGARGPFDGNTEVIVKGTNFLPSKYLKCKFGGIPENGKSLWDSDDVSHVVGVPGGRVRWVSTTEIRCITPEFGPASRLDQYPGGSIPLSGDPAAIGGYTKQGKGETELDPEQAHGSWVNGVFNITGAPYEVVAVEGVPGANPEGTRHVPDSPEDRGSLLPALGQAGSDGSIKPAHQDLVQVSNNYNKCGPVSCNEVSGTPTHVGYRDNQASASARGYWMWSRDTGDPADCQVSVNPPRNVDGTLAGHNLDKGSGWFMNGGLNYYVGTQSNPDLGHPSKSCLYFLFGDIYVSPSGSDETGHGTASRPYATIQKCINSALTGARDYHVNADGENAPSIPARIAASVKKYSASRVARDFGNRGYGYTVNRDRCILKDGTYWGPGNRDLRSHGRVIQLWAENDGKAVIDCEGQSIGKSVHGAKMDGSRTTALGSIATQGVTLARCGFKVPYAADHKTHYPGRPS</sequence>
<name>A0A1Y5IN17_OSTTA</name>
<accession>A0A1Y5IN17</accession>
<evidence type="ECO:0000256" key="1">
    <source>
        <dbReference type="SAM" id="MobiDB-lite"/>
    </source>
</evidence>
<dbReference type="InterPro" id="IPR002909">
    <property type="entry name" value="IPT_dom"/>
</dbReference>
<protein>
    <recommendedName>
        <fullName evidence="2">IPT/TIG domain-containing protein</fullName>
    </recommendedName>
</protein>
<feature type="region of interest" description="Disordered" evidence="1">
    <location>
        <begin position="1"/>
        <end position="21"/>
    </location>
</feature>
<feature type="domain" description="IPT/TIG" evidence="2">
    <location>
        <begin position="53"/>
        <end position="130"/>
    </location>
</feature>
<dbReference type="SUPFAM" id="SSF51126">
    <property type="entry name" value="Pectin lyase-like"/>
    <property type="match status" value="1"/>
</dbReference>
<gene>
    <name evidence="3" type="ORF">BE221DRAFT_188819</name>
</gene>
<dbReference type="InterPro" id="IPR013783">
    <property type="entry name" value="Ig-like_fold"/>
</dbReference>
<dbReference type="AlphaFoldDB" id="A0A1Y5IN17"/>
<dbReference type="InterPro" id="IPR012334">
    <property type="entry name" value="Pectin_lyas_fold"/>
</dbReference>
<proteinExistence type="predicted"/>